<gene>
    <name evidence="1" type="ORF">ACN42_g4157</name>
</gene>
<dbReference type="AlphaFoldDB" id="A0A124GS11"/>
<dbReference type="Proteomes" id="UP000055045">
    <property type="component" value="Unassembled WGS sequence"/>
</dbReference>
<keyword evidence="2" id="KW-1185">Reference proteome</keyword>
<dbReference type="STRING" id="48697.A0A124GS11"/>
<evidence type="ECO:0000313" key="2">
    <source>
        <dbReference type="Proteomes" id="UP000055045"/>
    </source>
</evidence>
<proteinExistence type="predicted"/>
<protein>
    <recommendedName>
        <fullName evidence="3">Fungal-type protein kinase domain-containing protein</fullName>
    </recommendedName>
</protein>
<evidence type="ECO:0000313" key="1">
    <source>
        <dbReference type="EMBL" id="KUM62946.1"/>
    </source>
</evidence>
<evidence type="ECO:0008006" key="3">
    <source>
        <dbReference type="Google" id="ProtNLM"/>
    </source>
</evidence>
<organism evidence="1 2">
    <name type="scientific">Penicillium freii</name>
    <dbReference type="NCBI Taxonomy" id="48697"/>
    <lineage>
        <taxon>Eukaryota</taxon>
        <taxon>Fungi</taxon>
        <taxon>Dikarya</taxon>
        <taxon>Ascomycota</taxon>
        <taxon>Pezizomycotina</taxon>
        <taxon>Eurotiomycetes</taxon>
        <taxon>Eurotiomycetidae</taxon>
        <taxon>Eurotiales</taxon>
        <taxon>Aspergillaceae</taxon>
        <taxon>Penicillium</taxon>
    </lineage>
</organism>
<dbReference type="EMBL" id="LLXE01000087">
    <property type="protein sequence ID" value="KUM62946.1"/>
    <property type="molecule type" value="Genomic_DNA"/>
</dbReference>
<name>A0A124GS11_PENFR</name>
<accession>A0A124GS11</accession>
<comment type="caution">
    <text evidence="1">The sequence shown here is derived from an EMBL/GenBank/DDBJ whole genome shotgun (WGS) entry which is preliminary data.</text>
</comment>
<sequence length="188" mass="21719">MKRGFPPKPRTPVASPTSLKSVHLQFDRETEFIWKSDNRRVRLSGIVDYSLWYGMSDDYSTNMVMVEAKQPDLIKRGVFQCLAYMAMIHETRKRAKIIDTSVYGIATDSFEWVFIRIRPNGEVRNLRETCYNTTNTFSSGPRRPTTGCTMRKILSRCWQIFLPILRLATNGGTLGLKRSSQLRWSSPN</sequence>
<reference evidence="1 2" key="1">
    <citation type="submission" date="2015-10" db="EMBL/GenBank/DDBJ databases">
        <title>Genome sequencing of Penicillium freii.</title>
        <authorList>
            <person name="Nguyen H.D."/>
            <person name="Visagie C.M."/>
            <person name="Seifert K.A."/>
        </authorList>
    </citation>
    <scope>NUCLEOTIDE SEQUENCE [LARGE SCALE GENOMIC DNA]</scope>
    <source>
        <strain evidence="1 2">DAOM 242723</strain>
    </source>
</reference>